<comment type="caution">
    <text evidence="3">The sequence shown here is derived from an EMBL/GenBank/DDBJ whole genome shotgun (WGS) entry which is preliminary data.</text>
</comment>
<dbReference type="Proteomes" id="UP001642483">
    <property type="component" value="Unassembled WGS sequence"/>
</dbReference>
<evidence type="ECO:0000256" key="1">
    <source>
        <dbReference type="SAM" id="Phobius"/>
    </source>
</evidence>
<protein>
    <recommendedName>
        <fullName evidence="5">Ribosomal protein S11</fullName>
    </recommendedName>
</protein>
<feature type="transmembrane region" description="Helical" evidence="1">
    <location>
        <begin position="12"/>
        <end position="34"/>
    </location>
</feature>
<keyword evidence="1" id="KW-0472">Membrane</keyword>
<organism evidence="3 4">
    <name type="scientific">Clavelina lepadiformis</name>
    <name type="common">Light-bulb sea squirt</name>
    <name type="synonym">Ascidia lepadiformis</name>
    <dbReference type="NCBI Taxonomy" id="159417"/>
    <lineage>
        <taxon>Eukaryota</taxon>
        <taxon>Metazoa</taxon>
        <taxon>Chordata</taxon>
        <taxon>Tunicata</taxon>
        <taxon>Ascidiacea</taxon>
        <taxon>Aplousobranchia</taxon>
        <taxon>Clavelinidae</taxon>
        <taxon>Clavelina</taxon>
    </lineage>
</organism>
<proteinExistence type="predicted"/>
<keyword evidence="4" id="KW-1185">Reference proteome</keyword>
<evidence type="ECO:0000313" key="2">
    <source>
        <dbReference type="EMBL" id="CAK8676984.1"/>
    </source>
</evidence>
<dbReference type="EMBL" id="CAWYQH010000035">
    <property type="protein sequence ID" value="CAK8676984.1"/>
    <property type="molecule type" value="Genomic_DNA"/>
</dbReference>
<keyword evidence="1" id="KW-1133">Transmembrane helix</keyword>
<dbReference type="EMBL" id="CAWYQH010000105">
    <property type="protein sequence ID" value="CAK8687710.1"/>
    <property type="molecule type" value="Genomic_DNA"/>
</dbReference>
<keyword evidence="1" id="KW-0812">Transmembrane</keyword>
<evidence type="ECO:0000313" key="4">
    <source>
        <dbReference type="Proteomes" id="UP001642483"/>
    </source>
</evidence>
<accession>A0ABP0G7A1</accession>
<feature type="transmembrane region" description="Helical" evidence="1">
    <location>
        <begin position="40"/>
        <end position="61"/>
    </location>
</feature>
<evidence type="ECO:0000313" key="3">
    <source>
        <dbReference type="EMBL" id="CAK8687710.1"/>
    </source>
</evidence>
<evidence type="ECO:0008006" key="5">
    <source>
        <dbReference type="Google" id="ProtNLM"/>
    </source>
</evidence>
<name>A0ABP0G7A1_CLALP</name>
<reference evidence="3 4" key="1">
    <citation type="submission" date="2024-02" db="EMBL/GenBank/DDBJ databases">
        <authorList>
            <person name="Daric V."/>
            <person name="Darras S."/>
        </authorList>
    </citation>
    <scope>NUCLEOTIDE SEQUENCE [LARGE SCALE GENOMIC DNA]</scope>
</reference>
<gene>
    <name evidence="3" type="ORF">CVLEPA_LOCUS19771</name>
    <name evidence="2" type="ORF">CVLEPA_LOCUS6390</name>
</gene>
<sequence>MATASIRFLKTVLDGLPVILVCFFNSGFGTEFFLSCLLPLLSFYVSIFFLTVSVFISFHCWQMIQIPFLTPCNKLKFIPIIQYGKSVHTRLIVNNGVPSVSMTIIRRISIQHKIKGKSYQATTCNNFRAIKGKDKKYCTETNIAKAYRYNW</sequence>